<feature type="transmembrane region" description="Helical" evidence="1">
    <location>
        <begin position="231"/>
        <end position="253"/>
    </location>
</feature>
<dbReference type="EMBL" id="JAHKSW010000007">
    <property type="protein sequence ID" value="KAG7330698.1"/>
    <property type="molecule type" value="Genomic_DNA"/>
</dbReference>
<comment type="caution">
    <text evidence="2">The sequence shown here is derived from an EMBL/GenBank/DDBJ whole genome shotgun (WGS) entry which is preliminary data.</text>
</comment>
<dbReference type="OrthoDB" id="66726at2759"/>
<name>A0A9D3NX98_9TELE</name>
<evidence type="ECO:0000256" key="1">
    <source>
        <dbReference type="SAM" id="Phobius"/>
    </source>
</evidence>
<gene>
    <name evidence="2" type="ORF">KOW79_006920</name>
</gene>
<evidence type="ECO:0000313" key="2">
    <source>
        <dbReference type="EMBL" id="KAG7330698.1"/>
    </source>
</evidence>
<organism evidence="2 3">
    <name type="scientific">Hemibagrus wyckioides</name>
    <dbReference type="NCBI Taxonomy" id="337641"/>
    <lineage>
        <taxon>Eukaryota</taxon>
        <taxon>Metazoa</taxon>
        <taxon>Chordata</taxon>
        <taxon>Craniata</taxon>
        <taxon>Vertebrata</taxon>
        <taxon>Euteleostomi</taxon>
        <taxon>Actinopterygii</taxon>
        <taxon>Neopterygii</taxon>
        <taxon>Teleostei</taxon>
        <taxon>Ostariophysi</taxon>
        <taxon>Siluriformes</taxon>
        <taxon>Bagridae</taxon>
        <taxon>Hemibagrus</taxon>
    </lineage>
</organism>
<keyword evidence="3" id="KW-1185">Reference proteome</keyword>
<proteinExistence type="predicted"/>
<keyword evidence="1" id="KW-0472">Membrane</keyword>
<reference evidence="2 3" key="1">
    <citation type="submission" date="2021-06" db="EMBL/GenBank/DDBJ databases">
        <title>Chromosome-level genome assembly of the red-tail catfish (Hemibagrus wyckioides).</title>
        <authorList>
            <person name="Shao F."/>
        </authorList>
    </citation>
    <scope>NUCLEOTIDE SEQUENCE [LARGE SCALE GENOMIC DNA]</scope>
    <source>
        <strain evidence="2">EC202008001</strain>
        <tissue evidence="2">Blood</tissue>
    </source>
</reference>
<evidence type="ECO:0008006" key="4">
    <source>
        <dbReference type="Google" id="ProtNLM"/>
    </source>
</evidence>
<protein>
    <recommendedName>
        <fullName evidence="4">RING-type E3 ubiquitin transferase</fullName>
    </recommendedName>
</protein>
<feature type="transmembrane region" description="Helical" evidence="1">
    <location>
        <begin position="33"/>
        <end position="53"/>
    </location>
</feature>
<dbReference type="Proteomes" id="UP000824219">
    <property type="component" value="Linkage Group LG07"/>
</dbReference>
<keyword evidence="1" id="KW-0812">Transmembrane</keyword>
<accession>A0A9D3NX98</accession>
<sequence>MQTDCFCCCFFFFHIKTKSIKSTTSPETMSDLFIIPGAVLSTGISFAFSVISYKKYLQSKEKIKIPHFKPGDDLLKEVQKSANKRLYAAVEGKVEPLGKPLKSTFVPECYGVIRKVTTRGQRNPERDEVPFCLLPRGTEARRLWVRVENPLKAEGDYLQEVYRGVKPEDSSGSVPEHTGKVQSVMTGIGDVVMEQGSDETMVLEPPRDGRKFFLFSGRYESVKKRQERKTLTLMLMSFTWAITGCSVFGTLLYTTLNTQKKKN</sequence>
<keyword evidence="1" id="KW-1133">Transmembrane helix</keyword>
<evidence type="ECO:0000313" key="3">
    <source>
        <dbReference type="Proteomes" id="UP000824219"/>
    </source>
</evidence>
<dbReference type="AlphaFoldDB" id="A0A9D3NX98"/>